<evidence type="ECO:0000313" key="3">
    <source>
        <dbReference type="Proteomes" id="UP001331761"/>
    </source>
</evidence>
<name>A0AAN8EVQ0_TRICO</name>
<feature type="region of interest" description="Disordered" evidence="1">
    <location>
        <begin position="51"/>
        <end position="256"/>
    </location>
</feature>
<accession>A0AAN8EVQ0</accession>
<evidence type="ECO:0000256" key="1">
    <source>
        <dbReference type="SAM" id="MobiDB-lite"/>
    </source>
</evidence>
<feature type="compositionally biased region" description="Basic and acidic residues" evidence="1">
    <location>
        <begin position="162"/>
        <end position="209"/>
    </location>
</feature>
<proteinExistence type="predicted"/>
<feature type="compositionally biased region" description="Basic residues" evidence="1">
    <location>
        <begin position="90"/>
        <end position="102"/>
    </location>
</feature>
<sequence length="256" mass="29260">MKLNQIELRNAFEIFHMKERRQSHHKLTFEVSSGNLMACSTTKSDDELAVSDFLEDSEGSSKGSKDTVQRKKSSSSSDSAQRMKSSSSSKSKHGRKASKQNRKASVMVQLKKPRKRPKPPIARSPHRTPDSKVLDMFPKPVQTSSEPTSTPLNKIQKIAMGAKKDKDAYPTMDDIKSDWDDEQKEKIKPKKRELDDKQKIIAMGAKKDSSAYPTMDDIMSDWDSNEDDKKRPKKKKDLLRDQEPQKMWIGPQKKKH</sequence>
<gene>
    <name evidence="2" type="ORF">GCK32_015574</name>
</gene>
<feature type="compositionally biased region" description="Low complexity" evidence="1">
    <location>
        <begin position="74"/>
        <end position="89"/>
    </location>
</feature>
<reference evidence="2 3" key="1">
    <citation type="submission" date="2019-10" db="EMBL/GenBank/DDBJ databases">
        <title>Assembly and Annotation for the nematode Trichostrongylus colubriformis.</title>
        <authorList>
            <person name="Martin J."/>
        </authorList>
    </citation>
    <scope>NUCLEOTIDE SEQUENCE [LARGE SCALE GENOMIC DNA]</scope>
    <source>
        <strain evidence="2">G859</strain>
        <tissue evidence="2">Whole worm</tissue>
    </source>
</reference>
<keyword evidence="3" id="KW-1185">Reference proteome</keyword>
<organism evidence="2 3">
    <name type="scientific">Trichostrongylus colubriformis</name>
    <name type="common">Black scour worm</name>
    <dbReference type="NCBI Taxonomy" id="6319"/>
    <lineage>
        <taxon>Eukaryota</taxon>
        <taxon>Metazoa</taxon>
        <taxon>Ecdysozoa</taxon>
        <taxon>Nematoda</taxon>
        <taxon>Chromadorea</taxon>
        <taxon>Rhabditida</taxon>
        <taxon>Rhabditina</taxon>
        <taxon>Rhabditomorpha</taxon>
        <taxon>Strongyloidea</taxon>
        <taxon>Trichostrongylidae</taxon>
        <taxon>Trichostrongylus</taxon>
    </lineage>
</organism>
<dbReference type="EMBL" id="WIXE01020514">
    <property type="protein sequence ID" value="KAK5969156.1"/>
    <property type="molecule type" value="Genomic_DNA"/>
</dbReference>
<feature type="compositionally biased region" description="Polar residues" evidence="1">
    <location>
        <begin position="141"/>
        <end position="153"/>
    </location>
</feature>
<dbReference type="Proteomes" id="UP001331761">
    <property type="component" value="Unassembled WGS sequence"/>
</dbReference>
<comment type="caution">
    <text evidence="2">The sequence shown here is derived from an EMBL/GenBank/DDBJ whole genome shotgun (WGS) entry which is preliminary data.</text>
</comment>
<evidence type="ECO:0000313" key="2">
    <source>
        <dbReference type="EMBL" id="KAK5969156.1"/>
    </source>
</evidence>
<protein>
    <submittedName>
        <fullName evidence="2">Uncharacterized protein</fullName>
    </submittedName>
</protein>
<dbReference type="AlphaFoldDB" id="A0AAN8EVQ0"/>